<dbReference type="EMBL" id="BTGU01000002">
    <property type="protein sequence ID" value="GMN28100.1"/>
    <property type="molecule type" value="Genomic_DNA"/>
</dbReference>
<name>A0AA87Z980_FICCA</name>
<accession>A0AA87Z980</accession>
<evidence type="ECO:0000313" key="1">
    <source>
        <dbReference type="EMBL" id="GMN28100.1"/>
    </source>
</evidence>
<proteinExistence type="predicted"/>
<comment type="caution">
    <text evidence="1">The sequence shown here is derived from an EMBL/GenBank/DDBJ whole genome shotgun (WGS) entry which is preliminary data.</text>
</comment>
<keyword evidence="2" id="KW-1185">Reference proteome</keyword>
<reference evidence="1" key="1">
    <citation type="submission" date="2023-07" db="EMBL/GenBank/DDBJ databases">
        <title>draft genome sequence of fig (Ficus carica).</title>
        <authorList>
            <person name="Takahashi T."/>
            <person name="Nishimura K."/>
        </authorList>
    </citation>
    <scope>NUCLEOTIDE SEQUENCE</scope>
</reference>
<dbReference type="Proteomes" id="UP001187192">
    <property type="component" value="Unassembled WGS sequence"/>
</dbReference>
<evidence type="ECO:0000313" key="2">
    <source>
        <dbReference type="Proteomes" id="UP001187192"/>
    </source>
</evidence>
<organism evidence="1 2">
    <name type="scientific">Ficus carica</name>
    <name type="common">Common fig</name>
    <dbReference type="NCBI Taxonomy" id="3494"/>
    <lineage>
        <taxon>Eukaryota</taxon>
        <taxon>Viridiplantae</taxon>
        <taxon>Streptophyta</taxon>
        <taxon>Embryophyta</taxon>
        <taxon>Tracheophyta</taxon>
        <taxon>Spermatophyta</taxon>
        <taxon>Magnoliopsida</taxon>
        <taxon>eudicotyledons</taxon>
        <taxon>Gunneridae</taxon>
        <taxon>Pentapetalae</taxon>
        <taxon>rosids</taxon>
        <taxon>fabids</taxon>
        <taxon>Rosales</taxon>
        <taxon>Moraceae</taxon>
        <taxon>Ficeae</taxon>
        <taxon>Ficus</taxon>
    </lineage>
</organism>
<gene>
    <name evidence="1" type="ORF">TIFTF001_001928</name>
</gene>
<sequence>MRWGWWGAAATVRCSNCVRISRTSVAMVGFRASNFSSKARIAAHKAETSKVGPELGCGLLEPSAIVNPAVALSL</sequence>
<protein>
    <submittedName>
        <fullName evidence="1">Uncharacterized protein</fullName>
    </submittedName>
</protein>
<dbReference type="AlphaFoldDB" id="A0AA87Z980"/>